<accession>A0A438JVH5</accession>
<evidence type="ECO:0000313" key="3">
    <source>
        <dbReference type="EMBL" id="RVW48628.1"/>
    </source>
</evidence>
<name>A0A438JVH5_VITVI</name>
<evidence type="ECO:0000313" key="4">
    <source>
        <dbReference type="EMBL" id="RVX12929.1"/>
    </source>
</evidence>
<dbReference type="Proteomes" id="UP000288805">
    <property type="component" value="Unassembled WGS sequence"/>
</dbReference>
<dbReference type="EMBL" id="QGNW01000026">
    <property type="protein sequence ID" value="RVX12929.1"/>
    <property type="molecule type" value="Genomic_DNA"/>
</dbReference>
<feature type="compositionally biased region" description="Polar residues" evidence="1">
    <location>
        <begin position="69"/>
        <end position="82"/>
    </location>
</feature>
<reference evidence="4 5" key="1">
    <citation type="journal article" date="2018" name="PLoS Genet.">
        <title>Population sequencing reveals clonal diversity and ancestral inbreeding in the grapevine cultivar Chardonnay.</title>
        <authorList>
            <person name="Roach M.J."/>
            <person name="Johnson D.L."/>
            <person name="Bohlmann J."/>
            <person name="van Vuuren H.J."/>
            <person name="Jones S.J."/>
            <person name="Pretorius I.S."/>
            <person name="Schmidt S.A."/>
            <person name="Borneman A.R."/>
        </authorList>
    </citation>
    <scope>NUCLEOTIDE SEQUENCE [LARGE SCALE GENOMIC DNA]</scope>
    <source>
        <strain evidence="5">cv. Chardonnay</strain>
        <strain evidence="4">I10V1</strain>
        <tissue evidence="4">Leaf</tissue>
    </source>
</reference>
<sequence length="93" mass="10063">MTLMDGSVADMLIKVVMFAIVQGLVYLILKSSSDVFSKKNMRSLSFKPTRSASIRRILAAISDFPAGSEVSSPSLRGLQSPTGEYDTADEDKS</sequence>
<dbReference type="AlphaFoldDB" id="A0A438JVH5"/>
<dbReference type="PANTHER" id="PTHR34268:SF8">
    <property type="entry name" value="FAE DOMAIN-CONTAINING PROTEIN"/>
    <property type="match status" value="1"/>
</dbReference>
<dbReference type="EMBL" id="QGNW01001248">
    <property type="protein sequence ID" value="RVW48628.1"/>
    <property type="molecule type" value="Genomic_DNA"/>
</dbReference>
<protein>
    <submittedName>
        <fullName evidence="4">Uncharacterized protein</fullName>
    </submittedName>
</protein>
<dbReference type="PANTHER" id="PTHR34268">
    <property type="entry name" value="OS01G0321850 PROTEIN"/>
    <property type="match status" value="1"/>
</dbReference>
<keyword evidence="2" id="KW-0472">Membrane</keyword>
<evidence type="ECO:0000256" key="2">
    <source>
        <dbReference type="SAM" id="Phobius"/>
    </source>
</evidence>
<feature type="region of interest" description="Disordered" evidence="1">
    <location>
        <begin position="66"/>
        <end position="93"/>
    </location>
</feature>
<proteinExistence type="predicted"/>
<evidence type="ECO:0000313" key="5">
    <source>
        <dbReference type="Proteomes" id="UP000288805"/>
    </source>
</evidence>
<comment type="caution">
    <text evidence="4">The sequence shown here is derived from an EMBL/GenBank/DDBJ whole genome shotgun (WGS) entry which is preliminary data.</text>
</comment>
<keyword evidence="2" id="KW-0812">Transmembrane</keyword>
<organism evidence="4 5">
    <name type="scientific">Vitis vinifera</name>
    <name type="common">Grape</name>
    <dbReference type="NCBI Taxonomy" id="29760"/>
    <lineage>
        <taxon>Eukaryota</taxon>
        <taxon>Viridiplantae</taxon>
        <taxon>Streptophyta</taxon>
        <taxon>Embryophyta</taxon>
        <taxon>Tracheophyta</taxon>
        <taxon>Spermatophyta</taxon>
        <taxon>Magnoliopsida</taxon>
        <taxon>eudicotyledons</taxon>
        <taxon>Gunneridae</taxon>
        <taxon>Pentapetalae</taxon>
        <taxon>rosids</taxon>
        <taxon>Vitales</taxon>
        <taxon>Vitaceae</taxon>
        <taxon>Viteae</taxon>
        <taxon>Vitis</taxon>
    </lineage>
</organism>
<keyword evidence="2" id="KW-1133">Transmembrane helix</keyword>
<evidence type="ECO:0000256" key="1">
    <source>
        <dbReference type="SAM" id="MobiDB-lite"/>
    </source>
</evidence>
<gene>
    <name evidence="4" type="ORF">CK203_009893</name>
    <name evidence="3" type="ORF">CK203_098435</name>
</gene>
<feature type="transmembrane region" description="Helical" evidence="2">
    <location>
        <begin position="12"/>
        <end position="29"/>
    </location>
</feature>